<evidence type="ECO:0000256" key="7">
    <source>
        <dbReference type="ARBA" id="ARBA00022729"/>
    </source>
</evidence>
<feature type="binding site" evidence="14">
    <location>
        <position position="231"/>
    </location>
    <ligand>
        <name>substrate</name>
    </ligand>
</feature>
<evidence type="ECO:0000256" key="6">
    <source>
        <dbReference type="ARBA" id="ARBA00022670"/>
    </source>
</evidence>
<evidence type="ECO:0000256" key="16">
    <source>
        <dbReference type="SAM" id="SignalP"/>
    </source>
</evidence>
<keyword evidence="10" id="KW-0573">Peptidoglycan synthesis</keyword>
<dbReference type="GO" id="GO:0009002">
    <property type="term" value="F:serine-type D-Ala-D-Ala carboxypeptidase activity"/>
    <property type="evidence" value="ECO:0007669"/>
    <property type="project" value="UniProtKB-EC"/>
</dbReference>
<accession>A0A545T9U4</accession>
<dbReference type="InterPro" id="IPR015956">
    <property type="entry name" value="Peniciliin-bd_prot_C_sf"/>
</dbReference>
<dbReference type="GO" id="GO:0008360">
    <property type="term" value="P:regulation of cell shape"/>
    <property type="evidence" value="ECO:0007669"/>
    <property type="project" value="UniProtKB-KW"/>
</dbReference>
<comment type="pathway">
    <text evidence="2">Cell wall biogenesis; peptidoglycan biosynthesis.</text>
</comment>
<dbReference type="Gene3D" id="2.60.410.10">
    <property type="entry name" value="D-Ala-D-Ala carboxypeptidase, C-terminal domain"/>
    <property type="match status" value="1"/>
</dbReference>
<dbReference type="EMBL" id="VIKR01000003">
    <property type="protein sequence ID" value="TQV73977.1"/>
    <property type="molecule type" value="Genomic_DNA"/>
</dbReference>
<comment type="similarity">
    <text evidence="3 15">Belongs to the peptidase S11 family.</text>
</comment>
<name>A0A545T9U4_9GAMM</name>
<evidence type="ECO:0000256" key="12">
    <source>
        <dbReference type="ARBA" id="ARBA00034000"/>
    </source>
</evidence>
<dbReference type="EC" id="3.4.16.4" evidence="4"/>
<evidence type="ECO:0000256" key="1">
    <source>
        <dbReference type="ARBA" id="ARBA00003217"/>
    </source>
</evidence>
<dbReference type="InterPro" id="IPR001967">
    <property type="entry name" value="Peptidase_S11_N"/>
</dbReference>
<dbReference type="Proteomes" id="UP000317839">
    <property type="component" value="Unassembled WGS sequence"/>
</dbReference>
<dbReference type="GO" id="GO:0006508">
    <property type="term" value="P:proteolysis"/>
    <property type="evidence" value="ECO:0007669"/>
    <property type="project" value="UniProtKB-KW"/>
</dbReference>
<dbReference type="InterPro" id="IPR018044">
    <property type="entry name" value="Peptidase_S11"/>
</dbReference>
<evidence type="ECO:0000313" key="18">
    <source>
        <dbReference type="EMBL" id="TQV73977.1"/>
    </source>
</evidence>
<keyword evidence="19" id="KW-1185">Reference proteome</keyword>
<feature type="chain" id="PRO_5022211868" description="serine-type D-Ala-D-Ala carboxypeptidase" evidence="16">
    <location>
        <begin position="27"/>
        <end position="389"/>
    </location>
</feature>
<dbReference type="SUPFAM" id="SSF69189">
    <property type="entry name" value="Penicillin-binding protein associated domain"/>
    <property type="match status" value="1"/>
</dbReference>
<feature type="domain" description="Peptidase S11 D-Ala-D-Ala carboxypeptidase A C-terminal" evidence="17">
    <location>
        <begin position="281"/>
        <end position="369"/>
    </location>
</feature>
<evidence type="ECO:0000256" key="2">
    <source>
        <dbReference type="ARBA" id="ARBA00004752"/>
    </source>
</evidence>
<feature type="active site" description="Proton acceptor" evidence="13">
    <location>
        <position position="66"/>
    </location>
</feature>
<dbReference type="UniPathway" id="UPA00219"/>
<reference evidence="18 19" key="1">
    <citation type="submission" date="2019-06" db="EMBL/GenBank/DDBJ databases">
        <title>Draft genome of Aliikangiella marina GYP-15.</title>
        <authorList>
            <person name="Wang G."/>
        </authorList>
    </citation>
    <scope>NUCLEOTIDE SEQUENCE [LARGE SCALE GENOMIC DNA]</scope>
    <source>
        <strain evidence="18 19">GYP-15</strain>
    </source>
</reference>
<dbReference type="SUPFAM" id="SSF56601">
    <property type="entry name" value="beta-lactamase/transpeptidase-like"/>
    <property type="match status" value="1"/>
</dbReference>
<gene>
    <name evidence="18" type="ORF">FLL45_14040</name>
</gene>
<keyword evidence="6" id="KW-0645">Protease</keyword>
<feature type="active site" description="Acyl-ester intermediate" evidence="13">
    <location>
        <position position="63"/>
    </location>
</feature>
<dbReference type="RefSeq" id="WP_142942684.1">
    <property type="nucleotide sequence ID" value="NZ_VIKR01000003.1"/>
</dbReference>
<evidence type="ECO:0000256" key="11">
    <source>
        <dbReference type="ARBA" id="ARBA00023316"/>
    </source>
</evidence>
<dbReference type="GO" id="GO:0071555">
    <property type="term" value="P:cell wall organization"/>
    <property type="evidence" value="ECO:0007669"/>
    <property type="project" value="UniProtKB-KW"/>
</dbReference>
<dbReference type="Pfam" id="PF07943">
    <property type="entry name" value="PBP5_C"/>
    <property type="match status" value="1"/>
</dbReference>
<dbReference type="InterPro" id="IPR012907">
    <property type="entry name" value="Peptidase_S11_C"/>
</dbReference>
<evidence type="ECO:0000256" key="13">
    <source>
        <dbReference type="PIRSR" id="PIRSR618044-1"/>
    </source>
</evidence>
<dbReference type="Pfam" id="PF00768">
    <property type="entry name" value="Peptidase_S11"/>
    <property type="match status" value="1"/>
</dbReference>
<evidence type="ECO:0000256" key="10">
    <source>
        <dbReference type="ARBA" id="ARBA00022984"/>
    </source>
</evidence>
<dbReference type="AlphaFoldDB" id="A0A545T9U4"/>
<dbReference type="PANTHER" id="PTHR21581">
    <property type="entry name" value="D-ALANYL-D-ALANINE CARBOXYPEPTIDASE"/>
    <property type="match status" value="1"/>
</dbReference>
<proteinExistence type="inferred from homology"/>
<dbReference type="InterPro" id="IPR037167">
    <property type="entry name" value="Peptidase_S11_C_sf"/>
</dbReference>
<evidence type="ECO:0000256" key="4">
    <source>
        <dbReference type="ARBA" id="ARBA00012448"/>
    </source>
</evidence>
<organism evidence="18 19">
    <name type="scientific">Aliikangiella marina</name>
    <dbReference type="NCBI Taxonomy" id="1712262"/>
    <lineage>
        <taxon>Bacteria</taxon>
        <taxon>Pseudomonadati</taxon>
        <taxon>Pseudomonadota</taxon>
        <taxon>Gammaproteobacteria</taxon>
        <taxon>Oceanospirillales</taxon>
        <taxon>Pleioneaceae</taxon>
        <taxon>Aliikangiella</taxon>
    </lineage>
</organism>
<dbReference type="SMART" id="SM00936">
    <property type="entry name" value="PBP5_C"/>
    <property type="match status" value="1"/>
</dbReference>
<dbReference type="Gene3D" id="3.40.710.10">
    <property type="entry name" value="DD-peptidase/beta-lactamase superfamily"/>
    <property type="match status" value="1"/>
</dbReference>
<keyword evidence="5 18" id="KW-0121">Carboxypeptidase</keyword>
<evidence type="ECO:0000256" key="14">
    <source>
        <dbReference type="PIRSR" id="PIRSR618044-2"/>
    </source>
</evidence>
<dbReference type="GO" id="GO:0009252">
    <property type="term" value="P:peptidoglycan biosynthetic process"/>
    <property type="evidence" value="ECO:0007669"/>
    <property type="project" value="UniProtKB-UniPathway"/>
</dbReference>
<keyword evidence="11" id="KW-0961">Cell wall biogenesis/degradation</keyword>
<keyword evidence="9" id="KW-0133">Cell shape</keyword>
<comment type="function">
    <text evidence="1">Removes C-terminal D-alanyl residues from sugar-peptide cell wall precursors.</text>
</comment>
<dbReference type="PANTHER" id="PTHR21581:SF6">
    <property type="entry name" value="TRAFFICKING PROTEIN PARTICLE COMPLEX SUBUNIT 12"/>
    <property type="match status" value="1"/>
</dbReference>
<dbReference type="InterPro" id="IPR012338">
    <property type="entry name" value="Beta-lactam/transpept-like"/>
</dbReference>
<comment type="catalytic activity">
    <reaction evidence="12">
        <text>Preferential cleavage: (Ac)2-L-Lys-D-Ala-|-D-Ala. Also transpeptidation of peptidyl-alanyl moieties that are N-acyl substituents of D-alanine.</text>
        <dbReference type="EC" id="3.4.16.4"/>
    </reaction>
</comment>
<evidence type="ECO:0000313" key="19">
    <source>
        <dbReference type="Proteomes" id="UP000317839"/>
    </source>
</evidence>
<evidence type="ECO:0000256" key="3">
    <source>
        <dbReference type="ARBA" id="ARBA00007164"/>
    </source>
</evidence>
<dbReference type="PRINTS" id="PR00725">
    <property type="entry name" value="DADACBPTASE1"/>
</dbReference>
<comment type="caution">
    <text evidence="18">The sequence shown here is derived from an EMBL/GenBank/DDBJ whole genome shotgun (WGS) entry which is preliminary data.</text>
</comment>
<evidence type="ECO:0000256" key="9">
    <source>
        <dbReference type="ARBA" id="ARBA00022960"/>
    </source>
</evidence>
<feature type="active site" evidence="13">
    <location>
        <position position="128"/>
    </location>
</feature>
<evidence type="ECO:0000256" key="15">
    <source>
        <dbReference type="RuleBase" id="RU004016"/>
    </source>
</evidence>
<feature type="signal peptide" evidence="16">
    <location>
        <begin position="1"/>
        <end position="26"/>
    </location>
</feature>
<protein>
    <recommendedName>
        <fullName evidence="4">serine-type D-Ala-D-Ala carboxypeptidase</fullName>
        <ecNumber evidence="4">3.4.16.4</ecNumber>
    </recommendedName>
</protein>
<dbReference type="OrthoDB" id="9795979at2"/>
<keyword evidence="7 16" id="KW-0732">Signal</keyword>
<evidence type="ECO:0000256" key="8">
    <source>
        <dbReference type="ARBA" id="ARBA00022801"/>
    </source>
</evidence>
<keyword evidence="8" id="KW-0378">Hydrolase</keyword>
<sequence>MLDNISKITKSLVIISLLFTCLALQAAVPRAPSLTAKSYVLMDYDSGKIIAQSNPDLPVGPASLTKMMTGYVVSHELEAGNISRDDIVKISMNAYAQNPVFEGSSLMWLEVGKTVKLGELIKGLIISSGNDAAVALAEHVAGSESAFTDLMNHHAKKLGMNDTFFENAHGLSATQQKTTARDMAILGMALIRDFPHEYELYKQRSYTYNNIQTYNRHPLLADPSLNVDGIKTGHTKKAGYCLVSSATKDSMRLISVVMGTDSKQTRKVESKKLLSYGFRFFETVRPLEAGKVLHKPRIWMGESDEVELGIAEDIFVTIPRNSDLKAQYVVEKDLSAPIKKGQIAGKVFFMIGKETVAEHPLVALHDVEEAGFFGRMSDSVSQWFDSLFE</sequence>
<evidence type="ECO:0000259" key="17">
    <source>
        <dbReference type="SMART" id="SM00936"/>
    </source>
</evidence>
<evidence type="ECO:0000256" key="5">
    <source>
        <dbReference type="ARBA" id="ARBA00022645"/>
    </source>
</evidence>